<sequence length="235" mass="26359">MIVVEFLGWMDLFCCWIRWLNGGGANPPVWLAGMDGGVGNAGAWPKCWLSTQLGVGCGKGSIHNWSSYSGWARGGQVNKVVEIMGFEIYCSTFQGNLDLMTLNNAGNANLWADEGSGGKCFDSLCAPCDISLSLLVNRSGKFDNDAPQYSITAELTGLVISLNEVQLQQILVLWDYLGTCRLREKYGRYRPWCSPLSKKLEGWQILWWHYAQESVLSDIRKKLKKTSWRYLGQRL</sequence>
<organism evidence="2 3">
    <name type="scientific">Carya illinoinensis</name>
    <name type="common">Pecan</name>
    <dbReference type="NCBI Taxonomy" id="32201"/>
    <lineage>
        <taxon>Eukaryota</taxon>
        <taxon>Viridiplantae</taxon>
        <taxon>Streptophyta</taxon>
        <taxon>Embryophyta</taxon>
        <taxon>Tracheophyta</taxon>
        <taxon>Spermatophyta</taxon>
        <taxon>Magnoliopsida</taxon>
        <taxon>eudicotyledons</taxon>
        <taxon>Gunneridae</taxon>
        <taxon>Pentapetalae</taxon>
        <taxon>rosids</taxon>
        <taxon>fabids</taxon>
        <taxon>Fagales</taxon>
        <taxon>Juglandaceae</taxon>
        <taxon>Carya</taxon>
    </lineage>
</organism>
<dbReference type="GO" id="GO:0006623">
    <property type="term" value="P:protein targeting to vacuole"/>
    <property type="evidence" value="ECO:0007669"/>
    <property type="project" value="TreeGrafter"/>
</dbReference>
<dbReference type="AlphaFoldDB" id="A0A8T1Q6R5"/>
<proteinExistence type="predicted"/>
<dbReference type="EMBL" id="CM031814">
    <property type="protein sequence ID" value="KAG6649830.1"/>
    <property type="molecule type" value="Genomic_DNA"/>
</dbReference>
<protein>
    <submittedName>
        <fullName evidence="2">Uncharacterized protein</fullName>
    </submittedName>
</protein>
<evidence type="ECO:0000313" key="2">
    <source>
        <dbReference type="EMBL" id="KAG6649830.1"/>
    </source>
</evidence>
<accession>A0A8T1Q6R5</accession>
<feature type="signal peptide" evidence="1">
    <location>
        <begin position="1"/>
        <end position="25"/>
    </location>
</feature>
<comment type="caution">
    <text evidence="2">The sequence shown here is derived from an EMBL/GenBank/DDBJ whole genome shotgun (WGS) entry which is preliminary data.</text>
</comment>
<evidence type="ECO:0000313" key="3">
    <source>
        <dbReference type="Proteomes" id="UP000811609"/>
    </source>
</evidence>
<reference evidence="2" key="1">
    <citation type="submission" date="2020-12" db="EMBL/GenBank/DDBJ databases">
        <title>WGS assembly of Carya illinoinensis cv. Pawnee.</title>
        <authorList>
            <person name="Platts A."/>
            <person name="Shu S."/>
            <person name="Wright S."/>
            <person name="Barry K."/>
            <person name="Edger P."/>
            <person name="Pires J.C."/>
            <person name="Schmutz J."/>
        </authorList>
    </citation>
    <scope>NUCLEOTIDE SEQUENCE</scope>
    <source>
        <tissue evidence="2">Leaf</tissue>
    </source>
</reference>
<feature type="chain" id="PRO_5035801555" evidence="1">
    <location>
        <begin position="26"/>
        <end position="235"/>
    </location>
</feature>
<evidence type="ECO:0000256" key="1">
    <source>
        <dbReference type="SAM" id="SignalP"/>
    </source>
</evidence>
<dbReference type="InterPro" id="IPR026847">
    <property type="entry name" value="VPS13"/>
</dbReference>
<dbReference type="PANTHER" id="PTHR16166:SF143">
    <property type="entry name" value="PROTEIN SORTING-ASSOCIATED PROTEIN, PUTATIVE (DUF1162)-RELATED"/>
    <property type="match status" value="1"/>
</dbReference>
<name>A0A8T1Q6R5_CARIL</name>
<dbReference type="Proteomes" id="UP000811609">
    <property type="component" value="Chromosome 6"/>
</dbReference>
<dbReference type="PANTHER" id="PTHR16166">
    <property type="entry name" value="VACUOLAR PROTEIN SORTING-ASSOCIATED PROTEIN VPS13"/>
    <property type="match status" value="1"/>
</dbReference>
<keyword evidence="1" id="KW-0732">Signal</keyword>
<keyword evidence="3" id="KW-1185">Reference proteome</keyword>
<dbReference type="GO" id="GO:0045053">
    <property type="term" value="P:protein retention in Golgi apparatus"/>
    <property type="evidence" value="ECO:0007669"/>
    <property type="project" value="TreeGrafter"/>
</dbReference>
<gene>
    <name evidence="2" type="ORF">CIPAW_06G000300</name>
</gene>